<evidence type="ECO:0000313" key="2">
    <source>
        <dbReference type="Proteomes" id="UP001302349"/>
    </source>
</evidence>
<keyword evidence="2" id="KW-1185">Reference proteome</keyword>
<dbReference type="EMBL" id="CP136051">
    <property type="protein sequence ID" value="WOK08808.1"/>
    <property type="molecule type" value="Genomic_DNA"/>
</dbReference>
<sequence length="234" mass="26880">MKNSLFLVFMLLLSVSLRAQEGRKFKVRPGEVTKSVIPLSEVFRFASFEYGDVDLVSGSTINALLNYNLLLREMLYINYAGDTVSISPTGTKKITVGGSEFYSFPGNMWVEAIAGDKRLQLGVHQVVGLAKTEVFGEQYRDGITPFRNIERGIYPTYRELYNQKARYCMLLTKQTAYYFIDKNKRISRAKRSVIVKLFPKYSNEIKSFIKEKSIKTNQEEDLRQLVAFCHQIGY</sequence>
<dbReference type="Proteomes" id="UP001302349">
    <property type="component" value="Chromosome"/>
</dbReference>
<proteinExistence type="predicted"/>
<name>A0ABZ0IUS8_9BACT</name>
<organism evidence="1 2">
    <name type="scientific">Imperialibacter roseus</name>
    <dbReference type="NCBI Taxonomy" id="1324217"/>
    <lineage>
        <taxon>Bacteria</taxon>
        <taxon>Pseudomonadati</taxon>
        <taxon>Bacteroidota</taxon>
        <taxon>Cytophagia</taxon>
        <taxon>Cytophagales</taxon>
        <taxon>Flammeovirgaceae</taxon>
        <taxon>Imperialibacter</taxon>
    </lineage>
</organism>
<gene>
    <name evidence="1" type="ORF">RT717_09190</name>
</gene>
<protein>
    <submittedName>
        <fullName evidence="1">Uncharacterized protein</fullName>
    </submittedName>
</protein>
<evidence type="ECO:0000313" key="1">
    <source>
        <dbReference type="EMBL" id="WOK08808.1"/>
    </source>
</evidence>
<reference evidence="1 2" key="1">
    <citation type="journal article" date="2023" name="Microbiol. Resour. Announc.">
        <title>Complete Genome Sequence of Imperialibacter roseus strain P4T.</title>
        <authorList>
            <person name="Tizabi D.R."/>
            <person name="Bachvaroff T."/>
            <person name="Hill R.T."/>
        </authorList>
    </citation>
    <scope>NUCLEOTIDE SEQUENCE [LARGE SCALE GENOMIC DNA]</scope>
    <source>
        <strain evidence="1 2">P4T</strain>
    </source>
</reference>
<accession>A0ABZ0IUS8</accession>
<dbReference type="RefSeq" id="WP_317491440.1">
    <property type="nucleotide sequence ID" value="NZ_CP136051.1"/>
</dbReference>